<dbReference type="InterPro" id="IPR016071">
    <property type="entry name" value="Staphylococal_nuclease_OB-fold"/>
</dbReference>
<gene>
    <name evidence="2" type="ORF">LCGC14_0695420</name>
</gene>
<evidence type="ECO:0000313" key="2">
    <source>
        <dbReference type="EMBL" id="KKN44195.1"/>
    </source>
</evidence>
<organism evidence="2">
    <name type="scientific">marine sediment metagenome</name>
    <dbReference type="NCBI Taxonomy" id="412755"/>
    <lineage>
        <taxon>unclassified sequences</taxon>
        <taxon>metagenomes</taxon>
        <taxon>ecological metagenomes</taxon>
    </lineage>
</organism>
<dbReference type="PROSITE" id="PS50830">
    <property type="entry name" value="TNASE_3"/>
    <property type="match status" value="1"/>
</dbReference>
<accession>A0A0F9QJA8</accession>
<protein>
    <recommendedName>
        <fullName evidence="1">TNase-like domain-containing protein</fullName>
    </recommendedName>
</protein>
<proteinExistence type="predicted"/>
<dbReference type="AlphaFoldDB" id="A0A0F9QJA8"/>
<evidence type="ECO:0000259" key="1">
    <source>
        <dbReference type="PROSITE" id="PS50830"/>
    </source>
</evidence>
<name>A0A0F9QJA8_9ZZZZ</name>
<dbReference type="Gene3D" id="2.40.50.90">
    <property type="match status" value="1"/>
</dbReference>
<dbReference type="SMART" id="SM00318">
    <property type="entry name" value="SNc"/>
    <property type="match status" value="1"/>
</dbReference>
<sequence>MAISMKTMLQTGTVYFIVDGDTFDMSGLPTTDRVRLADIDSPESYESGYQEAKDYLYSLIYGKFVYVDIDDVYGTGYYERWICVIYVRIDSDTVMNVNYKMVLDGHAVIDNYYNEFNPYNWKLYYLHKA</sequence>
<comment type="caution">
    <text evidence="2">The sequence shown here is derived from an EMBL/GenBank/DDBJ whole genome shotgun (WGS) entry which is preliminary data.</text>
</comment>
<dbReference type="Pfam" id="PF00565">
    <property type="entry name" value="SNase"/>
    <property type="match status" value="1"/>
</dbReference>
<dbReference type="SUPFAM" id="SSF50199">
    <property type="entry name" value="Staphylococcal nuclease"/>
    <property type="match status" value="1"/>
</dbReference>
<dbReference type="EMBL" id="LAZR01001463">
    <property type="protein sequence ID" value="KKN44195.1"/>
    <property type="molecule type" value="Genomic_DNA"/>
</dbReference>
<reference evidence="2" key="1">
    <citation type="journal article" date="2015" name="Nature">
        <title>Complex archaea that bridge the gap between prokaryotes and eukaryotes.</title>
        <authorList>
            <person name="Spang A."/>
            <person name="Saw J.H."/>
            <person name="Jorgensen S.L."/>
            <person name="Zaremba-Niedzwiedzka K."/>
            <person name="Martijn J."/>
            <person name="Lind A.E."/>
            <person name="van Eijk R."/>
            <person name="Schleper C."/>
            <person name="Guy L."/>
            <person name="Ettema T.J."/>
        </authorList>
    </citation>
    <scope>NUCLEOTIDE SEQUENCE</scope>
</reference>
<feature type="domain" description="TNase-like" evidence="1">
    <location>
        <begin position="8"/>
        <end position="129"/>
    </location>
</feature>
<dbReference type="InterPro" id="IPR035437">
    <property type="entry name" value="SNase_OB-fold_sf"/>
</dbReference>